<organism evidence="8 9">
    <name type="scientific">Sulfurospirillum tamanense</name>
    <dbReference type="NCBI Taxonomy" id="2813362"/>
    <lineage>
        <taxon>Bacteria</taxon>
        <taxon>Pseudomonadati</taxon>
        <taxon>Campylobacterota</taxon>
        <taxon>Epsilonproteobacteria</taxon>
        <taxon>Campylobacterales</taxon>
        <taxon>Sulfurospirillaceae</taxon>
        <taxon>Sulfurospirillum</taxon>
    </lineage>
</organism>
<keyword evidence="5" id="KW-0449">Lipoprotein</keyword>
<reference evidence="8" key="1">
    <citation type="submission" date="2021-02" db="EMBL/GenBank/DDBJ databases">
        <title>Sulfurospirillum tamanensis sp. nov.</title>
        <authorList>
            <person name="Frolova A."/>
            <person name="Merkel A."/>
            <person name="Slobodkin A."/>
        </authorList>
    </citation>
    <scope>NUCLEOTIDE SEQUENCE</scope>
    <source>
        <strain evidence="8">T05b</strain>
    </source>
</reference>
<dbReference type="Proteomes" id="UP000703590">
    <property type="component" value="Unassembled WGS sequence"/>
</dbReference>
<keyword evidence="2 6" id="KW-0732">Signal</keyword>
<gene>
    <name evidence="8" type="ORF">JWV37_03940</name>
</gene>
<dbReference type="PROSITE" id="PS51257">
    <property type="entry name" value="PROKAR_LIPOPROTEIN"/>
    <property type="match status" value="1"/>
</dbReference>
<evidence type="ECO:0000313" key="8">
    <source>
        <dbReference type="EMBL" id="MBN2963924.1"/>
    </source>
</evidence>
<dbReference type="PANTHER" id="PTHR35603:SF1">
    <property type="entry name" value="OUTER MEMBRANE LIPOPROTEIN SLYB"/>
    <property type="match status" value="1"/>
</dbReference>
<comment type="subcellular location">
    <subcellularLocation>
        <location evidence="1">Cell outer membrane</location>
        <topology evidence="1">Lipid-anchor</topology>
    </subcellularLocation>
</comment>
<evidence type="ECO:0000259" key="7">
    <source>
        <dbReference type="Pfam" id="PF05433"/>
    </source>
</evidence>
<evidence type="ECO:0000256" key="6">
    <source>
        <dbReference type="SAM" id="SignalP"/>
    </source>
</evidence>
<feature type="domain" description="Glycine zipper 2TM" evidence="7">
    <location>
        <begin position="53"/>
        <end position="93"/>
    </location>
</feature>
<evidence type="ECO:0000256" key="5">
    <source>
        <dbReference type="ARBA" id="ARBA00023288"/>
    </source>
</evidence>
<dbReference type="RefSeq" id="WP_205458466.1">
    <property type="nucleotide sequence ID" value="NZ_JAFHKK010000005.1"/>
</dbReference>
<keyword evidence="4" id="KW-0564">Palmitate</keyword>
<evidence type="ECO:0000256" key="1">
    <source>
        <dbReference type="ARBA" id="ARBA00004459"/>
    </source>
</evidence>
<dbReference type="InterPro" id="IPR051407">
    <property type="entry name" value="Bact_OM_lipoprot/Surf_antigen"/>
</dbReference>
<reference evidence="8" key="2">
    <citation type="submission" date="2021-02" db="EMBL/GenBank/DDBJ databases">
        <authorList>
            <person name="Merkel A.Y."/>
        </authorList>
    </citation>
    <scope>NUCLEOTIDE SEQUENCE</scope>
    <source>
        <strain evidence="8">T05b</strain>
    </source>
</reference>
<evidence type="ECO:0000256" key="4">
    <source>
        <dbReference type="ARBA" id="ARBA00023139"/>
    </source>
</evidence>
<protein>
    <submittedName>
        <fullName evidence="8">Glycine zipper 2TM domain-containing protein</fullName>
    </submittedName>
</protein>
<evidence type="ECO:0000256" key="2">
    <source>
        <dbReference type="ARBA" id="ARBA00022729"/>
    </source>
</evidence>
<keyword evidence="9" id="KW-1185">Reference proteome</keyword>
<dbReference type="InterPro" id="IPR008816">
    <property type="entry name" value="Gly_zipper_2TM_dom"/>
</dbReference>
<sequence length="145" mass="14505">MKLVLTTLALGSILVFSGCTPATHSAQSVGQIEQVHYGRVVSVRGVTVSDSGAGTLGGAVLGGLAGSAIGSGRGNTLAIVGGALAGGAVGNQMNQSAGQELTILLESGEEIVTVVNNKNTAFSFRTGDEVALRIRNGQITAINVR</sequence>
<accession>A0ABS2WRT5</accession>
<keyword evidence="3" id="KW-0472">Membrane</keyword>
<name>A0ABS2WRT5_9BACT</name>
<feature type="signal peptide" evidence="6">
    <location>
        <begin position="1"/>
        <end position="26"/>
    </location>
</feature>
<dbReference type="PANTHER" id="PTHR35603">
    <property type="match status" value="1"/>
</dbReference>
<dbReference type="EMBL" id="JAFHKK010000005">
    <property type="protein sequence ID" value="MBN2963924.1"/>
    <property type="molecule type" value="Genomic_DNA"/>
</dbReference>
<comment type="caution">
    <text evidence="8">The sequence shown here is derived from an EMBL/GenBank/DDBJ whole genome shotgun (WGS) entry which is preliminary data.</text>
</comment>
<evidence type="ECO:0000313" key="9">
    <source>
        <dbReference type="Proteomes" id="UP000703590"/>
    </source>
</evidence>
<feature type="chain" id="PRO_5046110122" evidence="6">
    <location>
        <begin position="27"/>
        <end position="145"/>
    </location>
</feature>
<dbReference type="Pfam" id="PF05433">
    <property type="entry name" value="Rick_17kDa_Anti"/>
    <property type="match status" value="1"/>
</dbReference>
<proteinExistence type="predicted"/>
<evidence type="ECO:0000256" key="3">
    <source>
        <dbReference type="ARBA" id="ARBA00023136"/>
    </source>
</evidence>